<evidence type="ECO:0000313" key="2">
    <source>
        <dbReference type="Proteomes" id="UP001205311"/>
    </source>
</evidence>
<proteinExistence type="predicted"/>
<evidence type="ECO:0008006" key="3">
    <source>
        <dbReference type="Google" id="ProtNLM"/>
    </source>
</evidence>
<gene>
    <name evidence="1" type="ORF">LX15_005265</name>
</gene>
<protein>
    <recommendedName>
        <fullName evidence="3">PE family protein</fullName>
    </recommendedName>
</protein>
<accession>A0ABT1I176</accession>
<dbReference type="EMBL" id="JAMTCP010000044">
    <property type="protein sequence ID" value="MCP2261539.1"/>
    <property type="molecule type" value="Genomic_DNA"/>
</dbReference>
<dbReference type="RefSeq" id="WP_253672470.1">
    <property type="nucleotide sequence ID" value="NZ_JAMTCP010000044.1"/>
</dbReference>
<comment type="caution">
    <text evidence="1">The sequence shown here is derived from an EMBL/GenBank/DDBJ whole genome shotgun (WGS) entry which is preliminary data.</text>
</comment>
<sequence length="138" mass="14352">MADLVSGVWSGVGAAVGGIAGAVAKAAAGAGASGGTVGYTIDRDAIPSLIEQLEKAKEMVNLALVEAARADNFPAPGTDPYSPTAAEQMGPKLVQNHTDANKRYQQDIQNMIDSLNAAMRSYDNAEDSARSSMRQKRV</sequence>
<dbReference type="Proteomes" id="UP001205311">
    <property type="component" value="Unassembled WGS sequence"/>
</dbReference>
<name>A0ABT1I176_STRSD</name>
<keyword evidence="2" id="KW-1185">Reference proteome</keyword>
<organism evidence="1 2">
    <name type="scientific">Streptoalloteichus tenebrarius (strain ATCC 17920 / DSM 40477 / JCM 4838 / CBS 697.72 / NBRC 16177 / NCIMB 11028 / NRRL B-12390 / A12253. 1 / ISP 5477)</name>
    <name type="common">Streptomyces tenebrarius</name>
    <dbReference type="NCBI Taxonomy" id="1933"/>
    <lineage>
        <taxon>Bacteria</taxon>
        <taxon>Bacillati</taxon>
        <taxon>Actinomycetota</taxon>
        <taxon>Actinomycetes</taxon>
        <taxon>Pseudonocardiales</taxon>
        <taxon>Pseudonocardiaceae</taxon>
        <taxon>Streptoalloteichus</taxon>
    </lineage>
</organism>
<reference evidence="1 2" key="1">
    <citation type="submission" date="2022-06" db="EMBL/GenBank/DDBJ databases">
        <title>Genomic Encyclopedia of Archaeal and Bacterial Type Strains, Phase II (KMG-II): from individual species to whole genera.</title>
        <authorList>
            <person name="Goeker M."/>
        </authorList>
    </citation>
    <scope>NUCLEOTIDE SEQUENCE [LARGE SCALE GENOMIC DNA]</scope>
    <source>
        <strain evidence="1 2">DSM 40477</strain>
    </source>
</reference>
<evidence type="ECO:0000313" key="1">
    <source>
        <dbReference type="EMBL" id="MCP2261539.1"/>
    </source>
</evidence>